<evidence type="ECO:0000313" key="3">
    <source>
        <dbReference type="Proteomes" id="UP000256304"/>
    </source>
</evidence>
<proteinExistence type="predicted"/>
<comment type="caution">
    <text evidence="2">The sequence shown here is derived from an EMBL/GenBank/DDBJ whole genome shotgun (WGS) entry which is preliminary data.</text>
</comment>
<dbReference type="SUPFAM" id="SSF52266">
    <property type="entry name" value="SGNH hydrolase"/>
    <property type="match status" value="1"/>
</dbReference>
<dbReference type="GO" id="GO:0004622">
    <property type="term" value="F:phosphatidylcholine lysophospholipase activity"/>
    <property type="evidence" value="ECO:0007669"/>
    <property type="project" value="TreeGrafter"/>
</dbReference>
<keyword evidence="3" id="KW-1185">Reference proteome</keyword>
<dbReference type="AlphaFoldDB" id="A0A3D9RM39"/>
<dbReference type="RefSeq" id="WP_181909627.1">
    <property type="nucleotide sequence ID" value="NZ_QTTN01000020.1"/>
</dbReference>
<feature type="domain" description="SGNH hydrolase-type esterase" evidence="1">
    <location>
        <begin position="5"/>
        <end position="175"/>
    </location>
</feature>
<dbReference type="Proteomes" id="UP000256304">
    <property type="component" value="Unassembled WGS sequence"/>
</dbReference>
<dbReference type="InterPro" id="IPR051532">
    <property type="entry name" value="Ester_Hydrolysis_Enzymes"/>
</dbReference>
<accession>A0A3D9RM39</accession>
<protein>
    <submittedName>
        <fullName evidence="2">Lysophospholipase L1-like esterase</fullName>
    </submittedName>
</protein>
<evidence type="ECO:0000313" key="2">
    <source>
        <dbReference type="EMBL" id="REE80960.1"/>
    </source>
</evidence>
<dbReference type="InterPro" id="IPR036514">
    <property type="entry name" value="SGNH_hydro_sf"/>
</dbReference>
<gene>
    <name evidence="2" type="ORF">A8990_1206</name>
</gene>
<evidence type="ECO:0000259" key="1">
    <source>
        <dbReference type="Pfam" id="PF13472"/>
    </source>
</evidence>
<dbReference type="Gene3D" id="3.40.50.1110">
    <property type="entry name" value="SGNH hydrolase"/>
    <property type="match status" value="1"/>
</dbReference>
<dbReference type="EMBL" id="QTTN01000020">
    <property type="protein sequence ID" value="REE80960.1"/>
    <property type="molecule type" value="Genomic_DNA"/>
</dbReference>
<reference evidence="2 3" key="1">
    <citation type="submission" date="2018-08" db="EMBL/GenBank/DDBJ databases">
        <title>Genomic Encyclopedia of Type Strains, Phase III (KMG-III): the genomes of soil and plant-associated and newly described type strains.</title>
        <authorList>
            <person name="Whitman W."/>
        </authorList>
    </citation>
    <scope>NUCLEOTIDE SEQUENCE [LARGE SCALE GENOMIC DNA]</scope>
    <source>
        <strain evidence="2 3">CGMCC 1.10966</strain>
    </source>
</reference>
<dbReference type="Pfam" id="PF13472">
    <property type="entry name" value="Lipase_GDSL_2"/>
    <property type="match status" value="1"/>
</dbReference>
<dbReference type="PANTHER" id="PTHR30383:SF5">
    <property type="entry name" value="SGNH HYDROLASE-TYPE ESTERASE DOMAIN-CONTAINING PROTEIN"/>
    <property type="match status" value="1"/>
</dbReference>
<sequence length="186" mass="20668">MTVPAGYFATPVVDTFNAYPHLLHRRLKEQFPFAVANVIVTAIGGEHAVRGAERFERDVLSIRPDVVTIYYALNDRGSGLGAAHAAWCTMIEQSLAVGSKIILLTPTWETSYRDPSSESWKQLCAHREQVVSLAEQYEVGLVDSFGLFAAYASNGSDPSDLLSWSNHPNRRGHELVAGDLLRWFVY</sequence>
<dbReference type="InterPro" id="IPR013830">
    <property type="entry name" value="SGNH_hydro"/>
</dbReference>
<dbReference type="PANTHER" id="PTHR30383">
    <property type="entry name" value="THIOESTERASE 1/PROTEASE 1/LYSOPHOSPHOLIPASE L1"/>
    <property type="match status" value="1"/>
</dbReference>
<name>A0A3D9RM39_9BACL</name>
<organism evidence="2 3">
    <name type="scientific">Paenibacillus taihuensis</name>
    <dbReference type="NCBI Taxonomy" id="1156355"/>
    <lineage>
        <taxon>Bacteria</taxon>
        <taxon>Bacillati</taxon>
        <taxon>Bacillota</taxon>
        <taxon>Bacilli</taxon>
        <taxon>Bacillales</taxon>
        <taxon>Paenibacillaceae</taxon>
        <taxon>Paenibacillus</taxon>
    </lineage>
</organism>